<dbReference type="PANTHER" id="PTHR24067">
    <property type="entry name" value="UBIQUITIN-CONJUGATING ENZYME E2"/>
    <property type="match status" value="1"/>
</dbReference>
<name>A0A2P6MRT7_9EUKA</name>
<dbReference type="Gene3D" id="3.10.110.10">
    <property type="entry name" value="Ubiquitin Conjugating Enzyme"/>
    <property type="match status" value="1"/>
</dbReference>
<dbReference type="STRING" id="1890364.A0A2P6MRT7"/>
<reference evidence="4 5" key="1">
    <citation type="journal article" date="2018" name="Genome Biol. Evol.">
        <title>Multiple Roots of Fruiting Body Formation in Amoebozoa.</title>
        <authorList>
            <person name="Hillmann F."/>
            <person name="Forbes G."/>
            <person name="Novohradska S."/>
            <person name="Ferling I."/>
            <person name="Riege K."/>
            <person name="Groth M."/>
            <person name="Westermann M."/>
            <person name="Marz M."/>
            <person name="Spaller T."/>
            <person name="Winckler T."/>
            <person name="Schaap P."/>
            <person name="Glockner G."/>
        </authorList>
    </citation>
    <scope>NUCLEOTIDE SEQUENCE [LARGE SCALE GENOMIC DNA]</scope>
    <source>
        <strain evidence="4 5">Jena</strain>
    </source>
</reference>
<feature type="transmembrane region" description="Helical" evidence="2">
    <location>
        <begin position="295"/>
        <end position="313"/>
    </location>
</feature>
<feature type="region of interest" description="Disordered" evidence="1">
    <location>
        <begin position="163"/>
        <end position="200"/>
    </location>
</feature>
<dbReference type="CDD" id="cd23799">
    <property type="entry name" value="UBCc_UBE2J"/>
    <property type="match status" value="1"/>
</dbReference>
<dbReference type="InterPro" id="IPR016135">
    <property type="entry name" value="UBQ-conjugating_enzyme/RWD"/>
</dbReference>
<organism evidence="4 5">
    <name type="scientific">Planoprotostelium fungivorum</name>
    <dbReference type="NCBI Taxonomy" id="1890364"/>
    <lineage>
        <taxon>Eukaryota</taxon>
        <taxon>Amoebozoa</taxon>
        <taxon>Evosea</taxon>
        <taxon>Variosea</taxon>
        <taxon>Cavosteliida</taxon>
        <taxon>Cavosteliaceae</taxon>
        <taxon>Planoprotostelium</taxon>
    </lineage>
</organism>
<evidence type="ECO:0000259" key="3">
    <source>
        <dbReference type="PROSITE" id="PS50127"/>
    </source>
</evidence>
<keyword evidence="2" id="KW-0472">Membrane</keyword>
<feature type="region of interest" description="Disordered" evidence="1">
    <location>
        <begin position="234"/>
        <end position="273"/>
    </location>
</feature>
<feature type="domain" description="UBC core" evidence="3">
    <location>
        <begin position="12"/>
        <end position="183"/>
    </location>
</feature>
<proteinExistence type="predicted"/>
<evidence type="ECO:0000256" key="2">
    <source>
        <dbReference type="SAM" id="Phobius"/>
    </source>
</evidence>
<evidence type="ECO:0000313" key="4">
    <source>
        <dbReference type="EMBL" id="PRP74420.1"/>
    </source>
</evidence>
<dbReference type="InterPro" id="IPR050113">
    <property type="entry name" value="Ub_conjugating_enzyme"/>
</dbReference>
<dbReference type="InParanoid" id="A0A2P6MRT7"/>
<feature type="compositionally biased region" description="Acidic residues" evidence="1">
    <location>
        <begin position="235"/>
        <end position="246"/>
    </location>
</feature>
<dbReference type="Proteomes" id="UP000241769">
    <property type="component" value="Unassembled WGS sequence"/>
</dbReference>
<dbReference type="Pfam" id="PF00179">
    <property type="entry name" value="UQ_con"/>
    <property type="match status" value="1"/>
</dbReference>
<comment type="caution">
    <text evidence="4">The sequence shown here is derived from an EMBL/GenBank/DDBJ whole genome shotgun (WGS) entry which is preliminary data.</text>
</comment>
<dbReference type="SUPFAM" id="SSF54495">
    <property type="entry name" value="UBC-like"/>
    <property type="match status" value="1"/>
</dbReference>
<feature type="compositionally biased region" description="Basic and acidic residues" evidence="1">
    <location>
        <begin position="247"/>
        <end position="257"/>
    </location>
</feature>
<evidence type="ECO:0000256" key="1">
    <source>
        <dbReference type="SAM" id="MobiDB-lite"/>
    </source>
</evidence>
<dbReference type="OrthoDB" id="1158011at2759"/>
<dbReference type="PROSITE" id="PS50127">
    <property type="entry name" value="UBC_2"/>
    <property type="match status" value="1"/>
</dbReference>
<sequence length="315" mass="35469">MAEQPKYNMNNSSIKRIMLEVKELQRDVNPHYTARPLDDNLFEWHFTIRGPPDSPFEGGIYHGRIILPADYPFKPPNIVLLTPNGRFEVNKKICLSISAYHPEFWQPGWSIRTVLVALIGFMPTKGEGAIGALDYTSEERIVLAKQSHTYRCPQCGCLNSETLPEETEEDRQKLQDQIDETKSQIPQAPPGETNGKQESNNVVATTVPALVVDPAAVVAPGAIAAVPDVQLLDGEKEEENGKEEEEVERRSVRERRPTPAPAPAPELQREAATQPEVVITEEEYNRNIIKRRLDIAINVIFLSIFILMAQYLYNS</sequence>
<dbReference type="InterPro" id="IPR000608">
    <property type="entry name" value="UBC"/>
</dbReference>
<accession>A0A2P6MRT7</accession>
<dbReference type="EMBL" id="MDYQ01000463">
    <property type="protein sequence ID" value="PRP74420.1"/>
    <property type="molecule type" value="Genomic_DNA"/>
</dbReference>
<keyword evidence="2" id="KW-1133">Transmembrane helix</keyword>
<dbReference type="AlphaFoldDB" id="A0A2P6MRT7"/>
<feature type="compositionally biased region" description="Basic and acidic residues" evidence="1">
    <location>
        <begin position="170"/>
        <end position="182"/>
    </location>
</feature>
<dbReference type="FunFam" id="3.10.110.10:FF:000086">
    <property type="entry name" value="Ubiquitin-conjugating enzyme E2 J1"/>
    <property type="match status" value="1"/>
</dbReference>
<dbReference type="SMART" id="SM00212">
    <property type="entry name" value="UBCc"/>
    <property type="match status" value="1"/>
</dbReference>
<keyword evidence="2" id="KW-0812">Transmembrane</keyword>
<keyword evidence="5" id="KW-1185">Reference proteome</keyword>
<protein>
    <submittedName>
        <fullName evidence="4">Ubiquitin-conjugating enzyme E2, J1 (Predicted)</fullName>
    </submittedName>
</protein>
<gene>
    <name evidence="4" type="ORF">PROFUN_06549</name>
</gene>
<evidence type="ECO:0000313" key="5">
    <source>
        <dbReference type="Proteomes" id="UP000241769"/>
    </source>
</evidence>